<dbReference type="Proteomes" id="UP000032458">
    <property type="component" value="Unassembled WGS sequence"/>
</dbReference>
<reference evidence="3 4" key="1">
    <citation type="submission" date="2014-09" db="EMBL/GenBank/DDBJ databases">
        <title>Draft genome sequence of Streptomyces natalensis ATCC 27448, producer of the antifungal pimaricin.</title>
        <authorList>
            <person name="Mendes M.V."/>
            <person name="Beites T."/>
            <person name="Pires S."/>
            <person name="Santos C.L."/>
            <person name="Moradas-Ferreira P."/>
        </authorList>
    </citation>
    <scope>NUCLEOTIDE SEQUENCE [LARGE SCALE GENOMIC DNA]</scope>
    <source>
        <strain evidence="3 4">ATCC 27448</strain>
    </source>
</reference>
<feature type="region of interest" description="Disordered" evidence="1">
    <location>
        <begin position="162"/>
        <end position="185"/>
    </location>
</feature>
<evidence type="ECO:0000256" key="2">
    <source>
        <dbReference type="SAM" id="SignalP"/>
    </source>
</evidence>
<name>A0A0D7CF76_9ACTN</name>
<feature type="signal peptide" evidence="2">
    <location>
        <begin position="1"/>
        <end position="28"/>
    </location>
</feature>
<evidence type="ECO:0000313" key="4">
    <source>
        <dbReference type="Proteomes" id="UP000032458"/>
    </source>
</evidence>
<organism evidence="3 4">
    <name type="scientific">Streptomyces natalensis ATCC 27448</name>
    <dbReference type="NCBI Taxonomy" id="1240678"/>
    <lineage>
        <taxon>Bacteria</taxon>
        <taxon>Bacillati</taxon>
        <taxon>Actinomycetota</taxon>
        <taxon>Actinomycetes</taxon>
        <taxon>Kitasatosporales</taxon>
        <taxon>Streptomycetaceae</taxon>
        <taxon>Streptomyces</taxon>
    </lineage>
</organism>
<dbReference type="EMBL" id="JRKI01000061">
    <property type="protein sequence ID" value="KIZ14545.1"/>
    <property type="molecule type" value="Genomic_DNA"/>
</dbReference>
<dbReference type="PATRIC" id="fig|1240678.4.peg.7760"/>
<dbReference type="Gene3D" id="2.50.20.20">
    <property type="match status" value="1"/>
</dbReference>
<keyword evidence="2" id="KW-0732">Signal</keyword>
<comment type="caution">
    <text evidence="3">The sequence shown here is derived from an EMBL/GenBank/DDBJ whole genome shotgun (WGS) entry which is preliminary data.</text>
</comment>
<dbReference type="AlphaFoldDB" id="A0A0D7CF76"/>
<keyword evidence="3" id="KW-0449">Lipoprotein</keyword>
<feature type="chain" id="PRO_5038424805" evidence="2">
    <location>
        <begin position="29"/>
        <end position="268"/>
    </location>
</feature>
<proteinExistence type="predicted"/>
<accession>A0A0D7CF76</accession>
<dbReference type="RefSeq" id="WP_030065588.1">
    <property type="nucleotide sequence ID" value="NZ_JRKI01000061.1"/>
</dbReference>
<evidence type="ECO:0000256" key="1">
    <source>
        <dbReference type="SAM" id="MobiDB-lite"/>
    </source>
</evidence>
<evidence type="ECO:0000313" key="3">
    <source>
        <dbReference type="EMBL" id="KIZ14545.1"/>
    </source>
</evidence>
<protein>
    <submittedName>
        <fullName evidence="3">Lipoprotein</fullName>
    </submittedName>
</protein>
<gene>
    <name evidence="3" type="ORF">SNA_36425</name>
</gene>
<sequence length="268" mass="28070">MASRRRPATAITALTCGAALLASSFGTAAAAAAGRDGGEGDLAGKTAQQVNDTALHALAGATSLRLRTSATADPGRIDLTLDRAGNCTGTISKGSYGHVDLVKRGKNVWMRPDTAFWKTQVPGKEGDAAARRYHGRYLHGTTADSFLRSLATACNLTAFQKSATAPTSPPRPGHPAPHLTKGKATVQEGTRVLPVIKKTDGVIQTLYVTISGKHYPRKLTAEANHQTGTVLLSNYDKPVPFKPPPRGKTVDISVLENLLQGAQGAEAV</sequence>
<keyword evidence="4" id="KW-1185">Reference proteome</keyword>